<name>A0A5J6SSA1_9BACI</name>
<gene>
    <name evidence="1" type="ORF">PB01_17430</name>
</gene>
<accession>A0A5J6SSA1</accession>
<dbReference type="RefSeq" id="WP_151701319.1">
    <property type="nucleotide sequence ID" value="NZ_CP031223.1"/>
</dbReference>
<evidence type="ECO:0000313" key="2">
    <source>
        <dbReference type="Proteomes" id="UP000325517"/>
    </source>
</evidence>
<sequence length="362" mass="42129">MSREENFIIIYDKFITEGEEVHLIIEELYLYGLLRKKENLEGFTETSMLFINQSSPIQFASDKQRVNKKIKELLISLQSKRIIKITDVDGVILNNFKPSDLLKIDFIKFESGFTKVSISKINDCTTMSDFYVYCGVARWINSGKGYFNSSYGRWGKILHLSKRHAIDIVNKAIENKIIYKNIGDYVDSESGGQKQQKLNQYSITPFPYSEKTVQTKIQESEVANEEFHSNRINSDIELIQLLEVTKVFRTYKDDNMKNIYPLVEDYVFFLLQLKKLENKQPTKSEKKFIEIAEKRIDRMKNNKKFNADFDKAKIKVKAMGEAKYNSSDNNTEDQKQVQTTMDLLNEMLQNSSIDEIFGTSKS</sequence>
<dbReference type="KEGG" id="psyo:PB01_17430"/>
<protein>
    <submittedName>
        <fullName evidence="1">Uncharacterized protein</fullName>
    </submittedName>
</protein>
<organism evidence="1 2">
    <name type="scientific">Psychrobacillus glaciei</name>
    <dbReference type="NCBI Taxonomy" id="2283160"/>
    <lineage>
        <taxon>Bacteria</taxon>
        <taxon>Bacillati</taxon>
        <taxon>Bacillota</taxon>
        <taxon>Bacilli</taxon>
        <taxon>Bacillales</taxon>
        <taxon>Bacillaceae</taxon>
        <taxon>Psychrobacillus</taxon>
    </lineage>
</organism>
<dbReference type="EMBL" id="CP031223">
    <property type="protein sequence ID" value="QFG00440.1"/>
    <property type="molecule type" value="Genomic_DNA"/>
</dbReference>
<evidence type="ECO:0000313" key="1">
    <source>
        <dbReference type="EMBL" id="QFG00440.1"/>
    </source>
</evidence>
<proteinExistence type="predicted"/>
<reference evidence="1 2" key="1">
    <citation type="submission" date="2018-07" db="EMBL/GenBank/DDBJ databases">
        <title>Complete genome sequence of Psychrobacillus sp. PB01, isolated from iceberg, and comparative genome analysis of Psychrobacillus strains.</title>
        <authorList>
            <person name="Lee P.C."/>
        </authorList>
    </citation>
    <scope>NUCLEOTIDE SEQUENCE [LARGE SCALE GENOMIC DNA]</scope>
    <source>
        <strain evidence="1 2">PB01</strain>
    </source>
</reference>
<dbReference type="AlphaFoldDB" id="A0A5J6SSA1"/>
<dbReference type="OrthoDB" id="2973743at2"/>
<dbReference type="Proteomes" id="UP000325517">
    <property type="component" value="Chromosome"/>
</dbReference>
<keyword evidence="2" id="KW-1185">Reference proteome</keyword>